<sequence length="1129" mass="124164">MSKIFFGGFLLQMVLLSTLLAFNGVAQGVRNVKEVYISLNMPDATLLEIFQDIENKTDFYFSFDRRQIDNRSAITLQFDNTSVAEVLLEVSKISKLKFKQLNNTIHVSPVEQEPQHEIEVEIRPNLGVSGQVTSLSDNTGLPGVNVLVKGTSVGTITDVDGNYTINVPNENDTLIFSSVGFIAEEIPVNGRSTIDITLAEDIQSLSEVVVIGYGSQIAKEVTGAVQQIDAEQLKDLPVAQITQKLQGRMAGVQINQATGAPGQGMQVRIRGQASVNAGNDPLYVVDGFPIVGDISTINPDEIESISVLKDAASTSLYGSRAANGVILITTKSGTAGQPSFSFNSYVGVQQVPQRGRPDMMNATEFAQFLKERYEDRDATVPDYLQNPAQYGEGTDWYDAMLQTAPIQNYNLTLATGSDRARTSGVLGYFSQDGVMKNSNFERYSFRLNSEFSITDQVKLGVNLAPNYSVRNSPNSEGAFFNGGIIYNAMLANPMVPYQNEDGSIPLLAAFPGIGFATFPNPYRALTDITNETKILRLLANSFIDYSPLPGLSLKSTINVDAASTSFLNFQPTTTSLQFWIAPPRPSQSTRWNENYLSWLNENLITYTKEFGDHNLSVLGGFSVQNFSSTREQIVAQEFSDDRIQGIQTVGQVIIDPDNTSTNIQEWSLLSFLARLNYNYKGKYLLTASIRRDGSSRFGTDNRWGNFPSVSAGWVLSDEPFMSDANPVSFLKLRGSYGVVGNNNIGNYTQYANVSITNNVVYNGVPASGSAVVGIENKGLGWETTRQIDVGLDVGLLDDRITFTYDYYTKNTTNLLYNVDVPQESGFTNISSNLGEFKFWGHEFTLNSRNLTGELRWTTDFNISFNRNQAVSLIPGVDRLYDGFGGGAYATLTVPGEPIGQFWGMDWIGVYEDQEDFDSSPKAQRSDLGTIQYRDVNGDGRITFGGDEDDRTFIGNPTPDFIYGITNTFQYKNFDLSIVCSGSYGNDVFVMLDQGAANLDGIFNVYKDVQNRWRPGNPGAGRYGASIDGISASDERDWGSDRFVDDGSYFAIKNLTLGYNLPVSQGKALKNVRFYGSIQQLALFTNYRGVNPEISTTDVGDTNVSALQLGFDYGAYPIPRTYTLGVNVGF</sequence>
<evidence type="ECO:0000256" key="2">
    <source>
        <dbReference type="ARBA" id="ARBA00022448"/>
    </source>
</evidence>
<dbReference type="FunFam" id="2.170.130.10:FF:000008">
    <property type="entry name" value="SusC/RagA family TonB-linked outer membrane protein"/>
    <property type="match status" value="1"/>
</dbReference>
<protein>
    <submittedName>
        <fullName evidence="9">TonB-dependent receptor</fullName>
    </submittedName>
</protein>
<dbReference type="InterPro" id="IPR023997">
    <property type="entry name" value="TonB-dep_OMP_SusC/RagA_CS"/>
</dbReference>
<dbReference type="NCBIfam" id="TIGR04056">
    <property type="entry name" value="OMP_RagA_SusC"/>
    <property type="match status" value="1"/>
</dbReference>
<comment type="subcellular location">
    <subcellularLocation>
        <location evidence="1 7">Cell outer membrane</location>
        <topology evidence="1 7">Multi-pass membrane protein</topology>
    </subcellularLocation>
</comment>
<dbReference type="NCBIfam" id="TIGR04057">
    <property type="entry name" value="SusC_RagA_signa"/>
    <property type="match status" value="1"/>
</dbReference>
<feature type="domain" description="TonB-dependent receptor plug" evidence="8">
    <location>
        <begin position="219"/>
        <end position="325"/>
    </location>
</feature>
<dbReference type="Gene3D" id="3.55.50.30">
    <property type="match status" value="1"/>
</dbReference>
<evidence type="ECO:0000256" key="4">
    <source>
        <dbReference type="ARBA" id="ARBA00022692"/>
    </source>
</evidence>
<gene>
    <name evidence="9" type="ORF">K4G66_20940</name>
</gene>
<keyword evidence="4 7" id="KW-0812">Transmembrane</keyword>
<keyword evidence="5 7" id="KW-0472">Membrane</keyword>
<evidence type="ECO:0000256" key="1">
    <source>
        <dbReference type="ARBA" id="ARBA00004571"/>
    </source>
</evidence>
<dbReference type="Gene3D" id="2.60.40.1120">
    <property type="entry name" value="Carboxypeptidase-like, regulatory domain"/>
    <property type="match status" value="1"/>
</dbReference>
<name>A0AA49GPG5_9BACT</name>
<dbReference type="PROSITE" id="PS52016">
    <property type="entry name" value="TONB_DEPENDENT_REC_3"/>
    <property type="match status" value="1"/>
</dbReference>
<reference evidence="9" key="1">
    <citation type="journal article" date="2023" name="Comput. Struct. Biotechnol. J.">
        <title>Discovery of a novel marine Bacteroidetes with a rich repertoire of carbohydrate-active enzymes.</title>
        <authorList>
            <person name="Chen B."/>
            <person name="Liu G."/>
            <person name="Chen Q."/>
            <person name="Wang H."/>
            <person name="Liu L."/>
            <person name="Tang K."/>
        </authorList>
    </citation>
    <scope>NUCLEOTIDE SEQUENCE</scope>
    <source>
        <strain evidence="9">TK19036</strain>
    </source>
</reference>
<dbReference type="InterPro" id="IPR039426">
    <property type="entry name" value="TonB-dep_rcpt-like"/>
</dbReference>
<dbReference type="Gene3D" id="2.170.130.10">
    <property type="entry name" value="TonB-dependent receptor, plug domain"/>
    <property type="match status" value="1"/>
</dbReference>
<comment type="similarity">
    <text evidence="7">Belongs to the TonB-dependent receptor family.</text>
</comment>
<evidence type="ECO:0000256" key="6">
    <source>
        <dbReference type="ARBA" id="ARBA00023237"/>
    </source>
</evidence>
<keyword evidence="6 7" id="KW-0998">Cell outer membrane</keyword>
<dbReference type="InterPro" id="IPR008969">
    <property type="entry name" value="CarboxyPept-like_regulatory"/>
</dbReference>
<evidence type="ECO:0000256" key="7">
    <source>
        <dbReference type="PROSITE-ProRule" id="PRU01360"/>
    </source>
</evidence>
<organism evidence="9">
    <name type="scientific">Roseihalotalea indica</name>
    <dbReference type="NCBI Taxonomy" id="2867963"/>
    <lineage>
        <taxon>Bacteria</taxon>
        <taxon>Pseudomonadati</taxon>
        <taxon>Bacteroidota</taxon>
        <taxon>Cytophagia</taxon>
        <taxon>Cytophagales</taxon>
        <taxon>Catalimonadaceae</taxon>
        <taxon>Roseihalotalea</taxon>
    </lineage>
</organism>
<evidence type="ECO:0000259" key="8">
    <source>
        <dbReference type="Pfam" id="PF07715"/>
    </source>
</evidence>
<proteinExistence type="inferred from homology"/>
<evidence type="ECO:0000313" key="9">
    <source>
        <dbReference type="EMBL" id="WKN34844.1"/>
    </source>
</evidence>
<dbReference type="AlphaFoldDB" id="A0AA49GPG5"/>
<dbReference type="SUPFAM" id="SSF49464">
    <property type="entry name" value="Carboxypeptidase regulatory domain-like"/>
    <property type="match status" value="1"/>
</dbReference>
<keyword evidence="9" id="KW-0675">Receptor</keyword>
<dbReference type="InterPro" id="IPR037066">
    <property type="entry name" value="Plug_dom_sf"/>
</dbReference>
<keyword evidence="3 7" id="KW-1134">Transmembrane beta strand</keyword>
<dbReference type="Gene3D" id="2.40.170.20">
    <property type="entry name" value="TonB-dependent receptor, beta-barrel domain"/>
    <property type="match status" value="1"/>
</dbReference>
<dbReference type="InterPro" id="IPR023996">
    <property type="entry name" value="TonB-dep_OMP_SusC/RagA"/>
</dbReference>
<dbReference type="EMBL" id="CP120682">
    <property type="protein sequence ID" value="WKN34844.1"/>
    <property type="molecule type" value="Genomic_DNA"/>
</dbReference>
<dbReference type="InterPro" id="IPR012910">
    <property type="entry name" value="Plug_dom"/>
</dbReference>
<dbReference type="Pfam" id="PF13715">
    <property type="entry name" value="CarbopepD_reg_2"/>
    <property type="match status" value="1"/>
</dbReference>
<keyword evidence="2 7" id="KW-0813">Transport</keyword>
<dbReference type="Pfam" id="PF07715">
    <property type="entry name" value="Plug"/>
    <property type="match status" value="1"/>
</dbReference>
<dbReference type="SUPFAM" id="SSF56935">
    <property type="entry name" value="Porins"/>
    <property type="match status" value="1"/>
</dbReference>
<reference evidence="9" key="2">
    <citation type="journal article" date="2024" name="Antonie Van Leeuwenhoek">
        <title>Roseihalotalea indica gen. nov., sp. nov., a halophilic Bacteroidetes from mesopelagic Southwest Indian Ocean with higher carbohydrate metabolic potential.</title>
        <authorList>
            <person name="Chen B."/>
            <person name="Zhang M."/>
            <person name="Lin D."/>
            <person name="Ye J."/>
            <person name="Tang K."/>
        </authorList>
    </citation>
    <scope>NUCLEOTIDE SEQUENCE</scope>
    <source>
        <strain evidence="9">TK19036</strain>
    </source>
</reference>
<dbReference type="GO" id="GO:0009279">
    <property type="term" value="C:cell outer membrane"/>
    <property type="evidence" value="ECO:0007669"/>
    <property type="project" value="UniProtKB-SubCell"/>
</dbReference>
<evidence type="ECO:0000256" key="3">
    <source>
        <dbReference type="ARBA" id="ARBA00022452"/>
    </source>
</evidence>
<dbReference type="InterPro" id="IPR036942">
    <property type="entry name" value="Beta-barrel_TonB_sf"/>
</dbReference>
<accession>A0AA49GPG5</accession>
<evidence type="ECO:0000256" key="5">
    <source>
        <dbReference type="ARBA" id="ARBA00023136"/>
    </source>
</evidence>